<dbReference type="EMBL" id="OMKW01000001">
    <property type="protein sequence ID" value="SPF28077.1"/>
    <property type="molecule type" value="Genomic_DNA"/>
</dbReference>
<dbReference type="PANTHER" id="PTHR24096">
    <property type="entry name" value="LONG-CHAIN-FATTY-ACID--COA LIGASE"/>
    <property type="match status" value="1"/>
</dbReference>
<dbReference type="Pfam" id="PF13193">
    <property type="entry name" value="AMP-binding_C"/>
    <property type="match status" value="1"/>
</dbReference>
<dbReference type="Gene3D" id="3.40.50.12780">
    <property type="entry name" value="N-terminal domain of ligase-like"/>
    <property type="match status" value="1"/>
</dbReference>
<evidence type="ECO:0000259" key="1">
    <source>
        <dbReference type="Pfam" id="PF00501"/>
    </source>
</evidence>
<dbReference type="InterPro" id="IPR000873">
    <property type="entry name" value="AMP-dep_synth/lig_dom"/>
</dbReference>
<evidence type="ECO:0000259" key="2">
    <source>
        <dbReference type="Pfam" id="PF13193"/>
    </source>
</evidence>
<dbReference type="InterPro" id="IPR042099">
    <property type="entry name" value="ANL_N_sf"/>
</dbReference>
<dbReference type="AlphaFoldDB" id="A0A2R8A757"/>
<dbReference type="SUPFAM" id="SSF56801">
    <property type="entry name" value="Acetyl-CoA synthetase-like"/>
    <property type="match status" value="1"/>
</dbReference>
<dbReference type="Gene3D" id="3.30.300.30">
    <property type="match status" value="1"/>
</dbReference>
<evidence type="ECO:0000313" key="4">
    <source>
        <dbReference type="Proteomes" id="UP000244932"/>
    </source>
</evidence>
<accession>A0A2R8A757</accession>
<dbReference type="InterPro" id="IPR020845">
    <property type="entry name" value="AMP-binding_CS"/>
</dbReference>
<sequence length="506" mass="55354">MSHIYQHAERTPDKIAIEMVGSGATRTYRQLDDASNRGAQALRALGIEQGDHIAVLLENRPELLEIYFACQRAGVYFTAISRYLGADEAGYIVSDCGAKIFIASDQTIEAARPIAADQSLRCFTVDIAQDDFESWQALCDPLPTTRIRDEAKGHYMLYSSGTTGRPKGIKRVFDGGPIEGIHPMMQVVCLQMGGMDENSTYLSPAPLYHSAPLAVASSALMYGARVVIMEKFAPDAFLSALEDYEITHTQVVPTMFVRLLKLPDATRTRNDVSKLTCAIHVAAPCPIEVKKAMIEWWGPILIEYYGGTEGNGVTICDTVDWLAHPGTVGKPLLGRVVIVDETGSPLPNGQTGDVYFDAGLKFSYHNDPEKTAAAHHPEGWSTLGDVGYLDADGFLHLTDRRAFTIITGGVNVYPQETEDRLIMHPLVRDAAVFGIPDPDLGEAVHAVVELLAPADAPADIDSQLAQWCRAALSGIKCPRSIEFTPALPRTETGKLMKRVLRDAYYR</sequence>
<dbReference type="PANTHER" id="PTHR24096:SF323">
    <property type="entry name" value="BLR3536 PROTEIN"/>
    <property type="match status" value="1"/>
</dbReference>
<gene>
    <name evidence="3" type="primary">lcfB_1</name>
    <name evidence="3" type="ORF">POI8812_00375</name>
</gene>
<name>A0A2R8A757_9RHOB</name>
<keyword evidence="4" id="KW-1185">Reference proteome</keyword>
<dbReference type="GO" id="GO:0004467">
    <property type="term" value="F:long-chain fatty acid-CoA ligase activity"/>
    <property type="evidence" value="ECO:0007669"/>
    <property type="project" value="UniProtKB-EC"/>
</dbReference>
<dbReference type="Pfam" id="PF00501">
    <property type="entry name" value="AMP-binding"/>
    <property type="match status" value="1"/>
</dbReference>
<dbReference type="InterPro" id="IPR025110">
    <property type="entry name" value="AMP-bd_C"/>
</dbReference>
<reference evidence="3 4" key="1">
    <citation type="submission" date="2018-03" db="EMBL/GenBank/DDBJ databases">
        <authorList>
            <person name="Keele B.F."/>
        </authorList>
    </citation>
    <scope>NUCLEOTIDE SEQUENCE [LARGE SCALE GENOMIC DNA]</scope>
    <source>
        <strain evidence="3 4">CeCT 8812</strain>
    </source>
</reference>
<proteinExistence type="predicted"/>
<keyword evidence="3" id="KW-0436">Ligase</keyword>
<dbReference type="EC" id="6.2.1.3" evidence="3"/>
<dbReference type="RefSeq" id="WP_108780815.1">
    <property type="nucleotide sequence ID" value="NZ_OMKW01000001.1"/>
</dbReference>
<protein>
    <submittedName>
        <fullName evidence="3">Long-chain-fatty-acid--CoA ligase</fullName>
        <ecNumber evidence="3">6.2.1.3</ecNumber>
    </submittedName>
</protein>
<dbReference type="Proteomes" id="UP000244932">
    <property type="component" value="Unassembled WGS sequence"/>
</dbReference>
<feature type="domain" description="AMP-binding enzyme C-terminal" evidence="2">
    <location>
        <begin position="416"/>
        <end position="494"/>
    </location>
</feature>
<dbReference type="OrthoDB" id="9803968at2"/>
<dbReference type="InterPro" id="IPR045851">
    <property type="entry name" value="AMP-bd_C_sf"/>
</dbReference>
<feature type="domain" description="AMP-dependent synthetase/ligase" evidence="1">
    <location>
        <begin position="6"/>
        <end position="356"/>
    </location>
</feature>
<dbReference type="PROSITE" id="PS00455">
    <property type="entry name" value="AMP_BINDING"/>
    <property type="match status" value="1"/>
</dbReference>
<evidence type="ECO:0000313" key="3">
    <source>
        <dbReference type="EMBL" id="SPF28077.1"/>
    </source>
</evidence>
<organism evidence="3 4">
    <name type="scientific">Pontivivens insulae</name>
    <dbReference type="NCBI Taxonomy" id="1639689"/>
    <lineage>
        <taxon>Bacteria</taxon>
        <taxon>Pseudomonadati</taxon>
        <taxon>Pseudomonadota</taxon>
        <taxon>Alphaproteobacteria</taxon>
        <taxon>Rhodobacterales</taxon>
        <taxon>Paracoccaceae</taxon>
        <taxon>Pontivivens</taxon>
    </lineage>
</organism>